<comment type="caution">
    <text evidence="2">The sequence shown here is derived from an EMBL/GenBank/DDBJ whole genome shotgun (WGS) entry which is preliminary data.</text>
</comment>
<evidence type="ECO:0000313" key="2">
    <source>
        <dbReference type="EMBL" id="MDU0199938.1"/>
    </source>
</evidence>
<keyword evidence="1" id="KW-1133">Transmembrane helix</keyword>
<reference evidence="2 3" key="1">
    <citation type="submission" date="2023-10" db="EMBL/GenBank/DDBJ databases">
        <title>Paenibacillus strain PFR10 Genome sequencing and assembly.</title>
        <authorList>
            <person name="Kim I."/>
        </authorList>
    </citation>
    <scope>NUCLEOTIDE SEQUENCE [LARGE SCALE GENOMIC DNA]</scope>
    <source>
        <strain evidence="2 3">PFR10</strain>
    </source>
</reference>
<dbReference type="RefSeq" id="WP_315949241.1">
    <property type="nucleotide sequence ID" value="NZ_JAWCUD010000001.1"/>
</dbReference>
<feature type="transmembrane region" description="Helical" evidence="1">
    <location>
        <begin position="40"/>
        <end position="59"/>
    </location>
</feature>
<accession>A0ABU3R776</accession>
<protein>
    <submittedName>
        <fullName evidence="2">Uncharacterized protein</fullName>
    </submittedName>
</protein>
<dbReference type="EMBL" id="JAWCUD010000001">
    <property type="protein sequence ID" value="MDU0199938.1"/>
    <property type="molecule type" value="Genomic_DNA"/>
</dbReference>
<name>A0ABU3R776_9BACL</name>
<keyword evidence="1" id="KW-0812">Transmembrane</keyword>
<keyword evidence="3" id="KW-1185">Reference proteome</keyword>
<proteinExistence type="predicted"/>
<sequence>MGILPDNMPIRAGEKLLSNDRETKSYEQLFILFSAKVEKVIIRTTLVCFIVLICVQLLLQIPYIRKHFTRVEPLEGKPYMLPQNAKGERS</sequence>
<evidence type="ECO:0000256" key="1">
    <source>
        <dbReference type="SAM" id="Phobius"/>
    </source>
</evidence>
<organism evidence="2 3">
    <name type="scientific">Paenibacillus violae</name>
    <dbReference type="NCBI Taxonomy" id="3077234"/>
    <lineage>
        <taxon>Bacteria</taxon>
        <taxon>Bacillati</taxon>
        <taxon>Bacillota</taxon>
        <taxon>Bacilli</taxon>
        <taxon>Bacillales</taxon>
        <taxon>Paenibacillaceae</taxon>
        <taxon>Paenibacillus</taxon>
    </lineage>
</organism>
<keyword evidence="1" id="KW-0472">Membrane</keyword>
<dbReference type="Proteomes" id="UP001260980">
    <property type="component" value="Unassembled WGS sequence"/>
</dbReference>
<gene>
    <name evidence="2" type="ORF">RQP52_02495</name>
</gene>
<evidence type="ECO:0000313" key="3">
    <source>
        <dbReference type="Proteomes" id="UP001260980"/>
    </source>
</evidence>